<keyword evidence="11" id="KW-1185">Reference proteome</keyword>
<evidence type="ECO:0000256" key="7">
    <source>
        <dbReference type="ARBA" id="ARBA00023136"/>
    </source>
</evidence>
<dbReference type="InterPro" id="IPR007594">
    <property type="entry name" value="RFT1"/>
</dbReference>
<dbReference type="GO" id="GO:0034203">
    <property type="term" value="P:glycolipid translocation"/>
    <property type="evidence" value="ECO:0007669"/>
    <property type="project" value="TreeGrafter"/>
</dbReference>
<comment type="function">
    <text evidence="8 9">Intramembrane glycolipid transporter that operates in the biosynthetic pathway of dolichol-linked oligosaccharides, the glycan precursors employed in protein asparagine (N)-glycosylation. The sequential addition of sugars to dolichol pyrophosphate produces dolichol-linked oligosaccharides containing fourteen sugars, including two GlcNAcs, nine mannoses and three glucoses. Once assembled, the oligosaccharide is transferred from the lipid to nascent proteins by oligosaccharyltransferases. The assembly of dolichol-linked oligosaccharides begins on the cytosolic side of the endoplasmic reticulum membrane and finishes in its lumen. RFT1 could mediate the translocation of the cytosolically oriented intermediate DolPP-GlcNAc2Man5, produced by ALG11, into the ER lumen where dolichol-linked oligosaccharides assembly continues. However, the intramembrane lipid transporter activity could not be confirmed in vitro.</text>
</comment>
<sequence>MSSATGVLSRAVRGGSYRFIQRLCTFAANSLVLRKVHLNVAGAVTIRLELVLASIFLLRDGFRLAFLRVPSLDSKDLSHGTSYIQQLVNTAWLSTLISWIVAGILLMYSFVMSDTKSEMDEVELRYSTVLAMYCGAAMIEALAEPMYVLAHASVLVSWQVAAQSAAFLVRAAVQYLGVVVFELSLTAYGIAELSFALTLLVTFALFFYQRIHQSSSTNTFALSSMGQLLPRIPENGVAWCHPQLTALLVPLSVQSGVKYLLAEGDKWVLTTFASLQHMGVYGLVSNLGSLVPRIVFLPIEETTKTIFSKLVLEQNQMDNNAKDKNKSLANGQTLLLMLLKLLNLGGLVFVSFGTTYANTLVLLLYGAEKAHQGIGDALAVYCVYIPFLGVNGVCEAVVHAVGNDYALMRLNKLLGLFFVIYAICALVFMQVFKWGILGLILANCVNMACRILYCLTFLASFFRSVTPHAQFDNAFFNGIAFWLRSLPDQLVLVAFFSSLIVTAISQRILLAKDASSLIYHALHVVVGVFCFSGTMLTLYIKERHLLGEQLAAMRGNNKTHKD</sequence>
<keyword evidence="7 9" id="KW-0472">Membrane</keyword>
<feature type="transmembrane region" description="Helical" evidence="9">
    <location>
        <begin position="91"/>
        <end position="112"/>
    </location>
</feature>
<dbReference type="GeneID" id="36397741"/>
<dbReference type="OMA" id="WPGKLFG"/>
<evidence type="ECO:0000256" key="4">
    <source>
        <dbReference type="ARBA" id="ARBA00022692"/>
    </source>
</evidence>
<evidence type="ECO:0000313" key="10">
    <source>
        <dbReference type="EMBL" id="CEG46276.1"/>
    </source>
</evidence>
<dbReference type="STRING" id="4781.A0A0P1AV72"/>
<dbReference type="PANTHER" id="PTHR13117">
    <property type="entry name" value="ENDOPLASMIC RETICULUM MULTISPAN TRANSMEMBRANE PROTEIN-RELATED"/>
    <property type="match status" value="1"/>
</dbReference>
<evidence type="ECO:0000256" key="6">
    <source>
        <dbReference type="ARBA" id="ARBA00022989"/>
    </source>
</evidence>
<dbReference type="GO" id="GO:0005789">
    <property type="term" value="C:endoplasmic reticulum membrane"/>
    <property type="evidence" value="ECO:0007669"/>
    <property type="project" value="UniProtKB-SubCell"/>
</dbReference>
<proteinExistence type="inferred from homology"/>
<name>A0A0P1AV72_PLAHL</name>
<keyword evidence="5" id="KW-0256">Endoplasmic reticulum</keyword>
<comment type="subcellular location">
    <subcellularLocation>
        <location evidence="1 9">Endoplasmic reticulum membrane</location>
        <topology evidence="1 9">Multi-pass membrane protein</topology>
    </subcellularLocation>
</comment>
<evidence type="ECO:0000256" key="3">
    <source>
        <dbReference type="ARBA" id="ARBA00010288"/>
    </source>
</evidence>
<feature type="transmembrane region" description="Helical" evidence="9">
    <location>
        <begin position="341"/>
        <end position="366"/>
    </location>
</feature>
<keyword evidence="4 9" id="KW-0812">Transmembrane</keyword>
<feature type="transmembrane region" description="Helical" evidence="9">
    <location>
        <begin position="185"/>
        <end position="208"/>
    </location>
</feature>
<dbReference type="Pfam" id="PF04506">
    <property type="entry name" value="Rft-1"/>
    <property type="match status" value="1"/>
</dbReference>
<evidence type="ECO:0000256" key="2">
    <source>
        <dbReference type="ARBA" id="ARBA00004922"/>
    </source>
</evidence>
<feature type="transmembrane region" description="Helical" evidence="9">
    <location>
        <begin position="490"/>
        <end position="511"/>
    </location>
</feature>
<dbReference type="OrthoDB" id="9979195at2759"/>
<evidence type="ECO:0000256" key="8">
    <source>
        <dbReference type="ARBA" id="ARBA00045912"/>
    </source>
</evidence>
<evidence type="ECO:0000256" key="1">
    <source>
        <dbReference type="ARBA" id="ARBA00004477"/>
    </source>
</evidence>
<dbReference type="Proteomes" id="UP000054928">
    <property type="component" value="Unassembled WGS sequence"/>
</dbReference>
<feature type="transmembrane region" description="Helical" evidence="9">
    <location>
        <begin position="124"/>
        <end position="143"/>
    </location>
</feature>
<protein>
    <recommendedName>
        <fullName evidence="9">Protein RFT1 homolog</fullName>
    </recommendedName>
</protein>
<dbReference type="EMBL" id="CCYD01002047">
    <property type="protein sequence ID" value="CEG46276.1"/>
    <property type="molecule type" value="Genomic_DNA"/>
</dbReference>
<feature type="transmembrane region" description="Helical" evidence="9">
    <location>
        <begin position="378"/>
        <end position="401"/>
    </location>
</feature>
<dbReference type="PANTHER" id="PTHR13117:SF5">
    <property type="entry name" value="PROTEIN RFT1 HOMOLOG"/>
    <property type="match status" value="1"/>
</dbReference>
<dbReference type="AlphaFoldDB" id="A0A0P1AV72"/>
<comment type="similarity">
    <text evidence="3 9">Belongs to the RFT1 family.</text>
</comment>
<dbReference type="GO" id="GO:0006488">
    <property type="term" value="P:dolichol-linked oligosaccharide biosynthetic process"/>
    <property type="evidence" value="ECO:0007669"/>
    <property type="project" value="InterPro"/>
</dbReference>
<reference evidence="11" key="1">
    <citation type="submission" date="2014-09" db="EMBL/GenBank/DDBJ databases">
        <authorList>
            <person name="Sharma Rahul"/>
            <person name="Thines Marco"/>
        </authorList>
    </citation>
    <scope>NUCLEOTIDE SEQUENCE [LARGE SCALE GENOMIC DNA]</scope>
</reference>
<feature type="transmembrane region" description="Helical" evidence="9">
    <location>
        <begin position="36"/>
        <end position="58"/>
    </location>
</feature>
<evidence type="ECO:0000256" key="9">
    <source>
        <dbReference type="RuleBase" id="RU365067"/>
    </source>
</evidence>
<evidence type="ECO:0000313" key="11">
    <source>
        <dbReference type="Proteomes" id="UP000054928"/>
    </source>
</evidence>
<feature type="transmembrane region" description="Helical" evidence="9">
    <location>
        <begin position="517"/>
        <end position="540"/>
    </location>
</feature>
<evidence type="ECO:0000256" key="5">
    <source>
        <dbReference type="ARBA" id="ARBA00022824"/>
    </source>
</evidence>
<dbReference type="RefSeq" id="XP_024582645.1">
    <property type="nucleotide sequence ID" value="XM_024717115.1"/>
</dbReference>
<feature type="transmembrane region" description="Helical" evidence="9">
    <location>
        <begin position="413"/>
        <end position="432"/>
    </location>
</feature>
<organism evidence="10 11">
    <name type="scientific">Plasmopara halstedii</name>
    <name type="common">Downy mildew of sunflower</name>
    <dbReference type="NCBI Taxonomy" id="4781"/>
    <lineage>
        <taxon>Eukaryota</taxon>
        <taxon>Sar</taxon>
        <taxon>Stramenopiles</taxon>
        <taxon>Oomycota</taxon>
        <taxon>Peronosporomycetes</taxon>
        <taxon>Peronosporales</taxon>
        <taxon>Peronosporaceae</taxon>
        <taxon>Plasmopara</taxon>
    </lineage>
</organism>
<keyword evidence="6 9" id="KW-1133">Transmembrane helix</keyword>
<accession>A0A0P1AV72</accession>
<comment type="pathway">
    <text evidence="2">Protein modification; protein glycosylation.</text>
</comment>
<feature type="transmembrane region" description="Helical" evidence="9">
    <location>
        <begin position="438"/>
        <end position="462"/>
    </location>
</feature>